<dbReference type="InterPro" id="IPR052706">
    <property type="entry name" value="Membrane-Transporter-like"/>
</dbReference>
<dbReference type="PANTHER" id="PTHR43310">
    <property type="entry name" value="SULFATE TRANSPORTER YBAR-RELATED"/>
    <property type="match status" value="1"/>
</dbReference>
<dbReference type="Proteomes" id="UP000502677">
    <property type="component" value="Chromosome"/>
</dbReference>
<name>A0A6G7XJ33_9MICO</name>
<evidence type="ECO:0000256" key="1">
    <source>
        <dbReference type="ARBA" id="ARBA00004141"/>
    </source>
</evidence>
<evidence type="ECO:0000256" key="2">
    <source>
        <dbReference type="ARBA" id="ARBA00022692"/>
    </source>
</evidence>
<evidence type="ECO:0000259" key="6">
    <source>
        <dbReference type="PROSITE" id="PS50801"/>
    </source>
</evidence>
<dbReference type="CDD" id="cd07042">
    <property type="entry name" value="STAS_SulP_like_sulfate_transporter"/>
    <property type="match status" value="1"/>
</dbReference>
<feature type="transmembrane region" description="Helical" evidence="5">
    <location>
        <begin position="183"/>
        <end position="203"/>
    </location>
</feature>
<evidence type="ECO:0000256" key="4">
    <source>
        <dbReference type="ARBA" id="ARBA00023136"/>
    </source>
</evidence>
<dbReference type="PANTHER" id="PTHR43310:SF1">
    <property type="entry name" value="SULFATE TRANSPORTER YBAR-RELATED"/>
    <property type="match status" value="1"/>
</dbReference>
<organism evidence="7 8">
    <name type="scientific">Leucobacter viscericola</name>
    <dbReference type="NCBI Taxonomy" id="2714935"/>
    <lineage>
        <taxon>Bacteria</taxon>
        <taxon>Bacillati</taxon>
        <taxon>Actinomycetota</taxon>
        <taxon>Actinomycetes</taxon>
        <taxon>Micrococcales</taxon>
        <taxon>Microbacteriaceae</taxon>
        <taxon>Leucobacter</taxon>
    </lineage>
</organism>
<reference evidence="7 8" key="1">
    <citation type="submission" date="2020-03" db="EMBL/GenBank/DDBJ databases">
        <title>Leucobacter sp. nov., isolated from beetles.</title>
        <authorList>
            <person name="Hyun D.-W."/>
            <person name="Bae J.-W."/>
        </authorList>
    </citation>
    <scope>NUCLEOTIDE SEQUENCE [LARGE SCALE GENOMIC DNA]</scope>
    <source>
        <strain evidence="7 8">HDW9C</strain>
    </source>
</reference>
<dbReference type="InterPro" id="IPR011547">
    <property type="entry name" value="SLC26A/SulP_dom"/>
</dbReference>
<evidence type="ECO:0000313" key="8">
    <source>
        <dbReference type="Proteomes" id="UP000502677"/>
    </source>
</evidence>
<feature type="transmembrane region" description="Helical" evidence="5">
    <location>
        <begin position="223"/>
        <end position="244"/>
    </location>
</feature>
<feature type="transmembrane region" description="Helical" evidence="5">
    <location>
        <begin position="303"/>
        <end position="321"/>
    </location>
</feature>
<proteinExistence type="predicted"/>
<keyword evidence="3 5" id="KW-1133">Transmembrane helix</keyword>
<feature type="transmembrane region" description="Helical" evidence="5">
    <location>
        <begin position="132"/>
        <end position="150"/>
    </location>
</feature>
<dbReference type="Gene3D" id="3.30.750.24">
    <property type="entry name" value="STAS domain"/>
    <property type="match status" value="1"/>
</dbReference>
<dbReference type="InterPro" id="IPR002645">
    <property type="entry name" value="STAS_dom"/>
</dbReference>
<feature type="transmembrane region" description="Helical" evidence="5">
    <location>
        <begin position="100"/>
        <end position="120"/>
    </location>
</feature>
<gene>
    <name evidence="7" type="ORF">G7068_15715</name>
</gene>
<keyword evidence="2 5" id="KW-0812">Transmembrane</keyword>
<dbReference type="Pfam" id="PF01740">
    <property type="entry name" value="STAS"/>
    <property type="match status" value="1"/>
</dbReference>
<keyword evidence="4 5" id="KW-0472">Membrane</keyword>
<dbReference type="KEGG" id="lvi:G7068_15715"/>
<dbReference type="RefSeq" id="WP_166292828.1">
    <property type="nucleotide sequence ID" value="NZ_CP049863.1"/>
</dbReference>
<dbReference type="GO" id="GO:0016020">
    <property type="term" value="C:membrane"/>
    <property type="evidence" value="ECO:0007669"/>
    <property type="project" value="UniProtKB-SubCell"/>
</dbReference>
<dbReference type="AlphaFoldDB" id="A0A6G7XJ33"/>
<feature type="transmembrane region" description="Helical" evidence="5">
    <location>
        <begin position="56"/>
        <end position="72"/>
    </location>
</feature>
<dbReference type="PROSITE" id="PS50801">
    <property type="entry name" value="STAS"/>
    <property type="match status" value="1"/>
</dbReference>
<feature type="transmembrane region" description="Helical" evidence="5">
    <location>
        <begin position="156"/>
        <end position="176"/>
    </location>
</feature>
<protein>
    <submittedName>
        <fullName evidence="7">SulP family inorganic anion transporter</fullName>
    </submittedName>
</protein>
<dbReference type="InterPro" id="IPR036513">
    <property type="entry name" value="STAS_dom_sf"/>
</dbReference>
<dbReference type="EMBL" id="CP049863">
    <property type="protein sequence ID" value="QIK64496.1"/>
    <property type="molecule type" value="Genomic_DNA"/>
</dbReference>
<feature type="transmembrane region" description="Helical" evidence="5">
    <location>
        <begin position="327"/>
        <end position="345"/>
    </location>
</feature>
<feature type="transmembrane region" description="Helical" evidence="5">
    <location>
        <begin position="365"/>
        <end position="395"/>
    </location>
</feature>
<sequence length="502" mass="53248">MSSLEATRYRADPSVLGVLRSPRLLTREALAGLVVGLALIPEAIAFSVIAGVDPKVGLFSSFIMAVSITFLGGRPAMITAATGAVALVVAPIAPTYGLDYLIATIILAGVFQILFALLGVAKLMRFIPRSVMVGFVNSLAILVFIAQLPHLIGVPWLVYPLVAAGILVIICMPRITKAIPAPLVSVVVITAAAVVFSLNVPTVGDQGELPRSLPELFMPQLPLNWETFTIIAPFAFAVAIVGLLESLLTAKLVDEITDTHSNKTRESWAQGVSNMLSGFFGGMGGCAVIGQTMMNVKVSGARSRVSTFLAGVFLLVLVVVLGDVVSVIPMAALVAVMIMVSVAAFDWHSIAPSTLRRMPKSETFVMVTTVLVVVLTHNLAIGVVVGVLVASVLFVRRVAHFVSVERTVTSAFGVETAHYFVTGELFFASSNDLTTLFSYGEDPERIVIDMSQAHVWDASTVAALDAITTKYSHRGKRVELLGMDDAATSLHKRLSGGFGAEN</sequence>
<feature type="transmembrane region" description="Helical" evidence="5">
    <location>
        <begin position="77"/>
        <end position="94"/>
    </location>
</feature>
<dbReference type="SUPFAM" id="SSF52091">
    <property type="entry name" value="SpoIIaa-like"/>
    <property type="match status" value="1"/>
</dbReference>
<dbReference type="Pfam" id="PF00916">
    <property type="entry name" value="Sulfate_transp"/>
    <property type="match status" value="2"/>
</dbReference>
<feature type="transmembrane region" description="Helical" evidence="5">
    <location>
        <begin position="29"/>
        <end position="50"/>
    </location>
</feature>
<evidence type="ECO:0000313" key="7">
    <source>
        <dbReference type="EMBL" id="QIK64496.1"/>
    </source>
</evidence>
<evidence type="ECO:0000256" key="5">
    <source>
        <dbReference type="SAM" id="Phobius"/>
    </source>
</evidence>
<evidence type="ECO:0000256" key="3">
    <source>
        <dbReference type="ARBA" id="ARBA00022989"/>
    </source>
</evidence>
<accession>A0A6G7XJ33</accession>
<feature type="domain" description="STAS" evidence="6">
    <location>
        <begin position="421"/>
        <end position="494"/>
    </location>
</feature>
<keyword evidence="8" id="KW-1185">Reference proteome</keyword>
<comment type="subcellular location">
    <subcellularLocation>
        <location evidence="1">Membrane</location>
        <topology evidence="1">Multi-pass membrane protein</topology>
    </subcellularLocation>
</comment>